<evidence type="ECO:0000256" key="1">
    <source>
        <dbReference type="SAM" id="MobiDB-lite"/>
    </source>
</evidence>
<dbReference type="PANTHER" id="PTHR33050:SF7">
    <property type="entry name" value="RIBONUCLEASE H"/>
    <property type="match status" value="1"/>
</dbReference>
<dbReference type="Gene3D" id="3.30.70.270">
    <property type="match status" value="1"/>
</dbReference>
<dbReference type="InterPro" id="IPR043128">
    <property type="entry name" value="Rev_trsase/Diguanyl_cyclase"/>
</dbReference>
<dbReference type="PROSITE" id="PS50878">
    <property type="entry name" value="RT_POL"/>
    <property type="match status" value="1"/>
</dbReference>
<dbReference type="Proteomes" id="UP000324800">
    <property type="component" value="Unassembled WGS sequence"/>
</dbReference>
<name>A0A5J4W0N1_9EUKA</name>
<evidence type="ECO:0000313" key="4">
    <source>
        <dbReference type="Proteomes" id="UP000324800"/>
    </source>
</evidence>
<feature type="domain" description="Reverse transcriptase" evidence="2">
    <location>
        <begin position="219"/>
        <end position="403"/>
    </location>
</feature>
<dbReference type="EMBL" id="SNRW01004137">
    <property type="protein sequence ID" value="KAA6388043.1"/>
    <property type="molecule type" value="Genomic_DNA"/>
</dbReference>
<dbReference type="Gene3D" id="3.10.10.10">
    <property type="entry name" value="HIV Type 1 Reverse Transcriptase, subunit A, domain 1"/>
    <property type="match status" value="1"/>
</dbReference>
<proteinExistence type="predicted"/>
<feature type="compositionally biased region" description="Polar residues" evidence="1">
    <location>
        <begin position="87"/>
        <end position="100"/>
    </location>
</feature>
<dbReference type="Pfam" id="PF00078">
    <property type="entry name" value="RVT_1"/>
    <property type="match status" value="1"/>
</dbReference>
<dbReference type="InterPro" id="IPR052055">
    <property type="entry name" value="Hepadnavirus_pol/RT"/>
</dbReference>
<dbReference type="PANTHER" id="PTHR33050">
    <property type="entry name" value="REVERSE TRANSCRIPTASE DOMAIN-CONTAINING PROTEIN"/>
    <property type="match status" value="1"/>
</dbReference>
<accession>A0A5J4W0N1</accession>
<dbReference type="SUPFAM" id="SSF56672">
    <property type="entry name" value="DNA/RNA polymerases"/>
    <property type="match status" value="1"/>
</dbReference>
<evidence type="ECO:0000313" key="3">
    <source>
        <dbReference type="EMBL" id="KAA6388043.1"/>
    </source>
</evidence>
<reference evidence="3 4" key="1">
    <citation type="submission" date="2019-03" db="EMBL/GenBank/DDBJ databases">
        <title>Single cell metagenomics reveals metabolic interactions within the superorganism composed of flagellate Streblomastix strix and complex community of Bacteroidetes bacteria on its surface.</title>
        <authorList>
            <person name="Treitli S.C."/>
            <person name="Kolisko M."/>
            <person name="Husnik F."/>
            <person name="Keeling P."/>
            <person name="Hampl V."/>
        </authorList>
    </citation>
    <scope>NUCLEOTIDE SEQUENCE [LARGE SCALE GENOMIC DNA]</scope>
    <source>
        <strain evidence="3">ST1C</strain>
    </source>
</reference>
<sequence length="495" mass="57818">MDLVVGQLGTELVKSSTAFVAQNQVKLKEKLQYPNKGCDFPTNMILQAKQVNQSPYPTSRQGALKLEPTLTLLTTQYLNRSREKRQTQPQLLKTSPQNTPKAAKSVHNLRNRNKDLTQKFGQKQSPTLILTSRITWTEQERMEERREGRDLENREIDKEDREISDRNGGQTARYLEQSETINLKKSHPIKNNPPIETQLKRKVEDSKEFGIILEEELKENIEIPVKKGRIKRNNLKLTIRKANGKCRKILDTKPLNKQNADFHFKMHDSNKEKQTIRLEDWDTSLALSFAFLHLIVQIESQSYLAFEFKNNHFAYRAMPFGIIHSPIYFATAIQPIMQQIKMKTEIRIINQVDDIFLLHLTKEFLKNLNLKIIHSLKYFGFTINTEKSDIQPKQKVIFLGWEWNLANATVKTKLKKRLHLLHDLHNMRKLKNTGIEIIVKQTDKLIRKLRRLRLKFQDAQLFLNTMDHQRAQAAILKGWNTTMTMNLSAIPDINL</sequence>
<gene>
    <name evidence="3" type="ORF">EZS28_016432</name>
</gene>
<evidence type="ECO:0000259" key="2">
    <source>
        <dbReference type="PROSITE" id="PS50878"/>
    </source>
</evidence>
<feature type="region of interest" description="Disordered" evidence="1">
    <location>
        <begin position="79"/>
        <end position="124"/>
    </location>
</feature>
<dbReference type="InterPro" id="IPR043502">
    <property type="entry name" value="DNA/RNA_pol_sf"/>
</dbReference>
<protein>
    <recommendedName>
        <fullName evidence="2">Reverse transcriptase domain-containing protein</fullName>
    </recommendedName>
</protein>
<dbReference type="AlphaFoldDB" id="A0A5J4W0N1"/>
<dbReference type="InterPro" id="IPR000477">
    <property type="entry name" value="RT_dom"/>
</dbReference>
<comment type="caution">
    <text evidence="3">The sequence shown here is derived from an EMBL/GenBank/DDBJ whole genome shotgun (WGS) entry which is preliminary data.</text>
</comment>
<organism evidence="3 4">
    <name type="scientific">Streblomastix strix</name>
    <dbReference type="NCBI Taxonomy" id="222440"/>
    <lineage>
        <taxon>Eukaryota</taxon>
        <taxon>Metamonada</taxon>
        <taxon>Preaxostyla</taxon>
        <taxon>Oxymonadida</taxon>
        <taxon>Streblomastigidae</taxon>
        <taxon>Streblomastix</taxon>
    </lineage>
</organism>